<feature type="transmembrane region" description="Helical" evidence="7">
    <location>
        <begin position="257"/>
        <end position="279"/>
    </location>
</feature>
<evidence type="ECO:0000256" key="6">
    <source>
        <dbReference type="ARBA" id="ARBA00023136"/>
    </source>
</evidence>
<evidence type="ECO:0000256" key="5">
    <source>
        <dbReference type="ARBA" id="ARBA00022989"/>
    </source>
</evidence>
<dbReference type="InterPro" id="IPR035906">
    <property type="entry name" value="MetI-like_sf"/>
</dbReference>
<dbReference type="PROSITE" id="PS50928">
    <property type="entry name" value="ABC_TM1"/>
    <property type="match status" value="1"/>
</dbReference>
<feature type="transmembrane region" description="Helical" evidence="7">
    <location>
        <begin position="199"/>
        <end position="222"/>
    </location>
</feature>
<dbReference type="InterPro" id="IPR045621">
    <property type="entry name" value="BPD_transp_1_N"/>
</dbReference>
<accession>A0A660LEV4</accession>
<comment type="subcellular location">
    <subcellularLocation>
        <location evidence="1 7">Cell membrane</location>
        <topology evidence="1 7">Multi-pass membrane protein</topology>
    </subcellularLocation>
</comment>
<keyword evidence="2 7" id="KW-0813">Transport</keyword>
<feature type="transmembrane region" description="Helical" evidence="7">
    <location>
        <begin position="134"/>
        <end position="161"/>
    </location>
</feature>
<evidence type="ECO:0000256" key="2">
    <source>
        <dbReference type="ARBA" id="ARBA00022448"/>
    </source>
</evidence>
<evidence type="ECO:0000256" key="7">
    <source>
        <dbReference type="RuleBase" id="RU363032"/>
    </source>
</evidence>
<keyword evidence="3" id="KW-1003">Cell membrane</keyword>
<evidence type="ECO:0000256" key="1">
    <source>
        <dbReference type="ARBA" id="ARBA00004651"/>
    </source>
</evidence>
<protein>
    <submittedName>
        <fullName evidence="9">Peptide/nickel transport system permease protein</fullName>
    </submittedName>
</protein>
<name>A0A660LEV4_9ACTN</name>
<comment type="caution">
    <text evidence="9">The sequence shown here is derived from an EMBL/GenBank/DDBJ whole genome shotgun (WGS) entry which is preliminary data.</text>
</comment>
<dbReference type="Proteomes" id="UP000278962">
    <property type="component" value="Unassembled WGS sequence"/>
</dbReference>
<evidence type="ECO:0000256" key="3">
    <source>
        <dbReference type="ARBA" id="ARBA00022475"/>
    </source>
</evidence>
<keyword evidence="5 7" id="KW-1133">Transmembrane helix</keyword>
<feature type="domain" description="ABC transmembrane type-1" evidence="8">
    <location>
        <begin position="95"/>
        <end position="326"/>
    </location>
</feature>
<dbReference type="GO" id="GO:0071916">
    <property type="term" value="F:dipeptide transmembrane transporter activity"/>
    <property type="evidence" value="ECO:0007669"/>
    <property type="project" value="TreeGrafter"/>
</dbReference>
<dbReference type="EMBL" id="RBIL01000001">
    <property type="protein sequence ID" value="RKQ92836.1"/>
    <property type="molecule type" value="Genomic_DNA"/>
</dbReference>
<keyword evidence="6 7" id="KW-0472">Membrane</keyword>
<reference evidence="9 10" key="1">
    <citation type="submission" date="2018-10" db="EMBL/GenBank/DDBJ databases">
        <title>Genomic Encyclopedia of Archaeal and Bacterial Type Strains, Phase II (KMG-II): from individual species to whole genera.</title>
        <authorList>
            <person name="Goeker M."/>
        </authorList>
    </citation>
    <scope>NUCLEOTIDE SEQUENCE [LARGE SCALE GENOMIC DNA]</scope>
    <source>
        <strain evidence="9 10">DSM 14954</strain>
    </source>
</reference>
<feature type="transmembrane region" description="Helical" evidence="7">
    <location>
        <begin position="9"/>
        <end position="27"/>
    </location>
</feature>
<dbReference type="RefSeq" id="WP_121250611.1">
    <property type="nucleotide sequence ID" value="NZ_RBIL01000001.1"/>
</dbReference>
<comment type="similarity">
    <text evidence="7">Belongs to the binding-protein-dependent transport system permease family.</text>
</comment>
<dbReference type="Gene3D" id="1.10.3720.10">
    <property type="entry name" value="MetI-like"/>
    <property type="match status" value="1"/>
</dbReference>
<evidence type="ECO:0000313" key="9">
    <source>
        <dbReference type="EMBL" id="RKQ92836.1"/>
    </source>
</evidence>
<dbReference type="PANTHER" id="PTHR43163">
    <property type="entry name" value="DIPEPTIDE TRANSPORT SYSTEM PERMEASE PROTEIN DPPB-RELATED"/>
    <property type="match status" value="1"/>
</dbReference>
<dbReference type="SUPFAM" id="SSF161098">
    <property type="entry name" value="MetI-like"/>
    <property type="match status" value="1"/>
</dbReference>
<dbReference type="InterPro" id="IPR000515">
    <property type="entry name" value="MetI-like"/>
</dbReference>
<sequence>MLRFFGSRLAGGAVSIFGASLLAFLFLRKMPGDPARLVLGPLASDESIAALRDDMGLNDPVWTQYWHYVRDFFTGDWGFSYSTGQDVSTQISNRLPASVELGLWAFLFAFVAAIGLALLSTYRHRPVIDGVTRAAAFVGLGTPPFWLGLMLLVVFFSWLGWFPGPEGRVSEGTALPPKITGMVSIDALLTFNLPAFGDAFMHLFLPAISLGLGAFALLVRLLRANLHEVGREPFLVVSRSKGLSRWSAHARHALPNAFLPTLTAGGLLLAQMIGGSVLVEKVYNWPGVGTLVVDSILRQDFSVVQAFILLSACAYVVVNLLVDVLYGVLDPRVRSAR</sequence>
<keyword evidence="4 7" id="KW-0812">Transmembrane</keyword>
<dbReference type="CDD" id="cd06261">
    <property type="entry name" value="TM_PBP2"/>
    <property type="match status" value="1"/>
</dbReference>
<evidence type="ECO:0000256" key="4">
    <source>
        <dbReference type="ARBA" id="ARBA00022692"/>
    </source>
</evidence>
<dbReference type="AlphaFoldDB" id="A0A660LEV4"/>
<keyword evidence="10" id="KW-1185">Reference proteome</keyword>
<evidence type="ECO:0000259" key="8">
    <source>
        <dbReference type="PROSITE" id="PS50928"/>
    </source>
</evidence>
<dbReference type="PANTHER" id="PTHR43163:SF6">
    <property type="entry name" value="DIPEPTIDE TRANSPORT SYSTEM PERMEASE PROTEIN DPPB-RELATED"/>
    <property type="match status" value="1"/>
</dbReference>
<feature type="transmembrane region" description="Helical" evidence="7">
    <location>
        <begin position="101"/>
        <end position="122"/>
    </location>
</feature>
<dbReference type="OrthoDB" id="147639at2"/>
<dbReference type="Pfam" id="PF19300">
    <property type="entry name" value="BPD_transp_1_N"/>
    <property type="match status" value="1"/>
</dbReference>
<organism evidence="9 10">
    <name type="scientific">Solirubrobacter pauli</name>
    <dbReference type="NCBI Taxonomy" id="166793"/>
    <lineage>
        <taxon>Bacteria</taxon>
        <taxon>Bacillati</taxon>
        <taxon>Actinomycetota</taxon>
        <taxon>Thermoleophilia</taxon>
        <taxon>Solirubrobacterales</taxon>
        <taxon>Solirubrobacteraceae</taxon>
        <taxon>Solirubrobacter</taxon>
    </lineage>
</organism>
<gene>
    <name evidence="9" type="ORF">C8N24_2691</name>
</gene>
<feature type="transmembrane region" description="Helical" evidence="7">
    <location>
        <begin position="306"/>
        <end position="329"/>
    </location>
</feature>
<dbReference type="Pfam" id="PF00528">
    <property type="entry name" value="BPD_transp_1"/>
    <property type="match status" value="1"/>
</dbReference>
<dbReference type="GO" id="GO:0005886">
    <property type="term" value="C:plasma membrane"/>
    <property type="evidence" value="ECO:0007669"/>
    <property type="project" value="UniProtKB-SubCell"/>
</dbReference>
<evidence type="ECO:0000313" key="10">
    <source>
        <dbReference type="Proteomes" id="UP000278962"/>
    </source>
</evidence>
<proteinExistence type="inferred from homology"/>